<keyword evidence="7" id="KW-1185">Reference proteome</keyword>
<reference evidence="6 7" key="1">
    <citation type="journal article" date="2013" name="Proc. Natl. Acad. Sci. U.S.A.">
        <title>Fine-scale variation in meiotic recombination in Mimulus inferred from population shotgun sequencing.</title>
        <authorList>
            <person name="Hellsten U."/>
            <person name="Wright K.M."/>
            <person name="Jenkins J."/>
            <person name="Shu S."/>
            <person name="Yuan Y."/>
            <person name="Wessler S.R."/>
            <person name="Schmutz J."/>
            <person name="Willis J.H."/>
            <person name="Rokhsar D.S."/>
        </authorList>
    </citation>
    <scope>NUCLEOTIDE SEQUENCE [LARGE SCALE GENOMIC DNA]</scope>
    <source>
        <strain evidence="7">cv. DUN x IM62</strain>
    </source>
</reference>
<dbReference type="GO" id="GO:0006457">
    <property type="term" value="P:protein folding"/>
    <property type="evidence" value="ECO:0000318"/>
    <property type="project" value="GO_Central"/>
</dbReference>
<dbReference type="Proteomes" id="UP000030748">
    <property type="component" value="Unassembled WGS sequence"/>
</dbReference>
<dbReference type="eggNOG" id="KOG0885">
    <property type="taxonomic scope" value="Eukaryota"/>
</dbReference>
<comment type="catalytic activity">
    <reaction evidence="4">
        <text>[protein]-peptidylproline (omega=180) = [protein]-peptidylproline (omega=0)</text>
        <dbReference type="Rhea" id="RHEA:16237"/>
        <dbReference type="Rhea" id="RHEA-COMP:10747"/>
        <dbReference type="Rhea" id="RHEA-COMP:10748"/>
        <dbReference type="ChEBI" id="CHEBI:83833"/>
        <dbReference type="ChEBI" id="CHEBI:83834"/>
        <dbReference type="EC" id="5.2.1.8"/>
    </reaction>
</comment>
<dbReference type="EMBL" id="KI630319">
    <property type="protein sequence ID" value="EYU42038.1"/>
    <property type="molecule type" value="Genomic_DNA"/>
</dbReference>
<dbReference type="InterPro" id="IPR020892">
    <property type="entry name" value="Cyclophilin-type_PPIase_CS"/>
</dbReference>
<evidence type="ECO:0000256" key="4">
    <source>
        <dbReference type="RuleBase" id="RU363019"/>
    </source>
</evidence>
<dbReference type="FunFam" id="2.40.100.10:FF:000007">
    <property type="entry name" value="Peptidyl-prolyl cis-trans isomerase CWC27 homolog"/>
    <property type="match status" value="1"/>
</dbReference>
<feature type="domain" description="PPIase cyclophilin-type" evidence="5">
    <location>
        <begin position="22"/>
        <end position="160"/>
    </location>
</feature>
<dbReference type="InterPro" id="IPR029000">
    <property type="entry name" value="Cyclophilin-like_dom_sf"/>
</dbReference>
<dbReference type="PANTHER" id="PTHR45625:SF6">
    <property type="entry name" value="SPLICEOSOME-ASSOCIATED PROTEIN CWC27 HOMOLOG"/>
    <property type="match status" value="1"/>
</dbReference>
<comment type="subcellular location">
    <subcellularLocation>
        <location evidence="1">Nucleus</location>
    </subcellularLocation>
</comment>
<dbReference type="GO" id="GO:0071013">
    <property type="term" value="C:catalytic step 2 spliceosome"/>
    <property type="evidence" value="ECO:0000318"/>
    <property type="project" value="GO_Central"/>
</dbReference>
<evidence type="ECO:0000256" key="2">
    <source>
        <dbReference type="ARBA" id="ARBA00023186"/>
    </source>
</evidence>
<evidence type="ECO:0000313" key="7">
    <source>
        <dbReference type="Proteomes" id="UP000030748"/>
    </source>
</evidence>
<protein>
    <recommendedName>
        <fullName evidence="4">Peptidyl-prolyl cis-trans isomerase</fullName>
        <shortName evidence="4">PPIase</shortName>
        <ecNumber evidence="4">5.2.1.8</ecNumber>
    </recommendedName>
</protein>
<comment type="function">
    <text evidence="4">PPIases accelerate the folding of proteins. It catalyzes the cis-trans isomerization of proline imidic peptide bonds in oligopeptides.</text>
</comment>
<dbReference type="SUPFAM" id="SSF50891">
    <property type="entry name" value="Cyclophilin-like"/>
    <property type="match status" value="1"/>
</dbReference>
<evidence type="ECO:0000313" key="6">
    <source>
        <dbReference type="EMBL" id="EYU42038.1"/>
    </source>
</evidence>
<dbReference type="EC" id="5.2.1.8" evidence="4"/>
<comment type="similarity">
    <text evidence="4">Belongs to the cyclophilin-type PPIase family.</text>
</comment>
<organism evidence="6 7">
    <name type="scientific">Erythranthe guttata</name>
    <name type="common">Yellow monkey flower</name>
    <name type="synonym">Mimulus guttatus</name>
    <dbReference type="NCBI Taxonomy" id="4155"/>
    <lineage>
        <taxon>Eukaryota</taxon>
        <taxon>Viridiplantae</taxon>
        <taxon>Streptophyta</taxon>
        <taxon>Embryophyta</taxon>
        <taxon>Tracheophyta</taxon>
        <taxon>Spermatophyta</taxon>
        <taxon>Magnoliopsida</taxon>
        <taxon>eudicotyledons</taxon>
        <taxon>Gunneridae</taxon>
        <taxon>Pentapetalae</taxon>
        <taxon>asterids</taxon>
        <taxon>lamiids</taxon>
        <taxon>Lamiales</taxon>
        <taxon>Phrymaceae</taxon>
        <taxon>Erythranthe</taxon>
    </lineage>
</organism>
<dbReference type="PRINTS" id="PR00153">
    <property type="entry name" value="CSAPPISMRASE"/>
</dbReference>
<evidence type="ECO:0000259" key="5">
    <source>
        <dbReference type="PROSITE" id="PS50072"/>
    </source>
</evidence>
<gene>
    <name evidence="6" type="ORF">MIMGU_mgv1a025740mg</name>
</gene>
<accession>A0A022RQK3</accession>
<dbReference type="PROSITE" id="PS50072">
    <property type="entry name" value="CSA_PPIASE_2"/>
    <property type="match status" value="1"/>
</dbReference>
<dbReference type="Gene3D" id="2.40.100.10">
    <property type="entry name" value="Cyclophilin-like"/>
    <property type="match status" value="1"/>
</dbReference>
<keyword evidence="2" id="KW-0143">Chaperone</keyword>
<dbReference type="CDD" id="cd01925">
    <property type="entry name" value="cyclophilin_CeCYP16-like"/>
    <property type="match status" value="1"/>
</dbReference>
<proteinExistence type="inferred from homology"/>
<keyword evidence="4" id="KW-0697">Rotamase</keyword>
<keyword evidence="3" id="KW-0539">Nucleus</keyword>
<dbReference type="AlphaFoldDB" id="A0A022RQK3"/>
<dbReference type="InterPro" id="IPR044666">
    <property type="entry name" value="Cyclophilin_A-like"/>
</dbReference>
<name>A0A022RQK3_ERYGU</name>
<dbReference type="InterPro" id="IPR002130">
    <property type="entry name" value="Cyclophilin-type_PPIase_dom"/>
</dbReference>
<dbReference type="PROSITE" id="PS00170">
    <property type="entry name" value="CSA_PPIASE_1"/>
    <property type="match status" value="1"/>
</dbReference>
<dbReference type="PANTHER" id="PTHR45625">
    <property type="entry name" value="PEPTIDYL-PROLYL CIS-TRANS ISOMERASE-RELATED"/>
    <property type="match status" value="1"/>
</dbReference>
<dbReference type="GO" id="GO:0003755">
    <property type="term" value="F:peptidyl-prolyl cis-trans isomerase activity"/>
    <property type="evidence" value="ECO:0007669"/>
    <property type="project" value="UniProtKB-UniRule"/>
</dbReference>
<sequence length="294" mass="33010">MSTIYVSEPATKGKVLLTTSYGPVEIELWPKEAPKAVRNFVQLCLESYYDGTVFHRVIKSFLVQGGDPTGTGEGGQSIYPGGVFPDEFHSRLRFNHRGLVACANAGRPNSNGSQFFITLDRCEWLDKKHTIFGKVIGDSMYNVLGLGELETGKDDRPTLDPLPKILSVEVLWNPFDDIVPRRILMHPNFDSSEEKETEQKKKKKKKVTKKLNLLSFGEEAEEDDKELLAVAVNTRITSSRDVLNENHDQGQKTEDVQLLMVKEDEDEFNKNGREGEAIIFSGSWRGASFDAPNL</sequence>
<evidence type="ECO:0000256" key="3">
    <source>
        <dbReference type="ARBA" id="ARBA00023242"/>
    </source>
</evidence>
<keyword evidence="4" id="KW-0413">Isomerase</keyword>
<feature type="non-terminal residue" evidence="6">
    <location>
        <position position="294"/>
    </location>
</feature>
<evidence type="ECO:0000256" key="1">
    <source>
        <dbReference type="ARBA" id="ARBA00004123"/>
    </source>
</evidence>
<dbReference type="Pfam" id="PF00160">
    <property type="entry name" value="Pro_isomerase"/>
    <property type="match status" value="1"/>
</dbReference>
<dbReference type="STRING" id="4155.A0A022RQK3"/>